<dbReference type="KEGG" id="lri:NCTC12151_01684"/>
<keyword evidence="3" id="KW-1185">Reference proteome</keyword>
<organism evidence="2 3">
    <name type="scientific">Leminorella richardii</name>
    <dbReference type="NCBI Taxonomy" id="158841"/>
    <lineage>
        <taxon>Bacteria</taxon>
        <taxon>Pseudomonadati</taxon>
        <taxon>Pseudomonadota</taxon>
        <taxon>Gammaproteobacteria</taxon>
        <taxon>Enterobacterales</taxon>
        <taxon>Budviciaceae</taxon>
        <taxon>Leminorella</taxon>
    </lineage>
</organism>
<accession>A0A2X4UQ22</accession>
<dbReference type="Proteomes" id="UP000249005">
    <property type="component" value="Chromosome 1"/>
</dbReference>
<dbReference type="PROSITE" id="PS51257">
    <property type="entry name" value="PROKAR_LIPOPROTEIN"/>
    <property type="match status" value="1"/>
</dbReference>
<sequence>MKRIKYFAVLMFPLCLMVSCALMPGVQISHIEYSVTDKANGGHPVSVDIVAVKGDALVARLEGYSSEKWFTEKDRLLAKNPKELTVWPLTVRPGTAVTHKNIPLYGKPADKVLLFARYSSKGAHRLELERASLITLEFRDSDVYAIY</sequence>
<evidence type="ECO:0000256" key="1">
    <source>
        <dbReference type="SAM" id="SignalP"/>
    </source>
</evidence>
<dbReference type="EMBL" id="LS483470">
    <property type="protein sequence ID" value="SQI40599.1"/>
    <property type="molecule type" value="Genomic_DNA"/>
</dbReference>
<gene>
    <name evidence="2" type="ORF">NCTC12151_01684</name>
</gene>
<dbReference type="RefSeq" id="WP_111740226.1">
    <property type="nucleotide sequence ID" value="NZ_LR698987.1"/>
</dbReference>
<evidence type="ECO:0000313" key="3">
    <source>
        <dbReference type="Proteomes" id="UP000249005"/>
    </source>
</evidence>
<reference evidence="2 3" key="1">
    <citation type="submission" date="2018-06" db="EMBL/GenBank/DDBJ databases">
        <authorList>
            <consortium name="Pathogen Informatics"/>
            <person name="Doyle S."/>
        </authorList>
    </citation>
    <scope>NUCLEOTIDE SEQUENCE [LARGE SCALE GENOMIC DNA]</scope>
    <source>
        <strain evidence="2 3">NCTC12151</strain>
    </source>
</reference>
<proteinExistence type="predicted"/>
<evidence type="ECO:0000313" key="2">
    <source>
        <dbReference type="EMBL" id="SQI40599.1"/>
    </source>
</evidence>
<protein>
    <submittedName>
        <fullName evidence="2">Uncharacterized protein</fullName>
    </submittedName>
</protein>
<dbReference type="AlphaFoldDB" id="A0A2X4UQ22"/>
<feature type="signal peptide" evidence="1">
    <location>
        <begin position="1"/>
        <end position="21"/>
    </location>
</feature>
<name>A0A2X4UQ22_9GAMM</name>
<dbReference type="OrthoDB" id="8588447at2"/>
<feature type="chain" id="PRO_5016176300" evidence="1">
    <location>
        <begin position="22"/>
        <end position="147"/>
    </location>
</feature>
<keyword evidence="1" id="KW-0732">Signal</keyword>